<protein>
    <submittedName>
        <fullName evidence="2">Nuclease-related domain-containing protein</fullName>
    </submittedName>
</protein>
<dbReference type="RefSeq" id="WP_408330495.1">
    <property type="nucleotide sequence ID" value="NZ_JAQQFH010000015.1"/>
</dbReference>
<evidence type="ECO:0000313" key="2">
    <source>
        <dbReference type="EMBL" id="MFL9886759.1"/>
    </source>
</evidence>
<comment type="caution">
    <text evidence="2">The sequence shown here is derived from an EMBL/GenBank/DDBJ whole genome shotgun (WGS) entry which is preliminary data.</text>
</comment>
<dbReference type="Proteomes" id="UP001629249">
    <property type="component" value="Unassembled WGS sequence"/>
</dbReference>
<dbReference type="PROSITE" id="PS50965">
    <property type="entry name" value="NERD"/>
    <property type="match status" value="1"/>
</dbReference>
<name>A0ABW8ZU73_9BURK</name>
<evidence type="ECO:0000313" key="3">
    <source>
        <dbReference type="Proteomes" id="UP001629249"/>
    </source>
</evidence>
<dbReference type="InterPro" id="IPR011528">
    <property type="entry name" value="NERD"/>
</dbReference>
<gene>
    <name evidence="2" type="ORF">PQR66_27210</name>
</gene>
<feature type="domain" description="NERD" evidence="1">
    <location>
        <begin position="39"/>
        <end position="165"/>
    </location>
</feature>
<keyword evidence="3" id="KW-1185">Reference proteome</keyword>
<reference evidence="2 3" key="1">
    <citation type="journal article" date="2024" name="Chem. Sci.">
        <title>Discovery of megapolipeptins by genome mining of a Burkholderiales bacteria collection.</title>
        <authorList>
            <person name="Paulo B.S."/>
            <person name="Recchia M.J.J."/>
            <person name="Lee S."/>
            <person name="Fergusson C.H."/>
            <person name="Romanowski S.B."/>
            <person name="Hernandez A."/>
            <person name="Krull N."/>
            <person name="Liu D.Y."/>
            <person name="Cavanagh H."/>
            <person name="Bos A."/>
            <person name="Gray C.A."/>
            <person name="Murphy B.T."/>
            <person name="Linington R.G."/>
            <person name="Eustaquio A.S."/>
        </authorList>
    </citation>
    <scope>NUCLEOTIDE SEQUENCE [LARGE SCALE GENOMIC DNA]</scope>
    <source>
        <strain evidence="2 3">RL16-012-BIC-B</strain>
    </source>
</reference>
<evidence type="ECO:0000259" key="1">
    <source>
        <dbReference type="PROSITE" id="PS50965"/>
    </source>
</evidence>
<dbReference type="Pfam" id="PF08378">
    <property type="entry name" value="NERD"/>
    <property type="match status" value="1"/>
</dbReference>
<dbReference type="EMBL" id="JAQQFN010000023">
    <property type="protein sequence ID" value="MFL9886759.1"/>
    <property type="molecule type" value="Genomic_DNA"/>
</dbReference>
<organism evidence="2 3">
    <name type="scientific">Paraburkholderia agricolaris</name>
    <dbReference type="NCBI Taxonomy" id="2152888"/>
    <lineage>
        <taxon>Bacteria</taxon>
        <taxon>Pseudomonadati</taxon>
        <taxon>Pseudomonadota</taxon>
        <taxon>Betaproteobacteria</taxon>
        <taxon>Burkholderiales</taxon>
        <taxon>Burkholderiaceae</taxon>
        <taxon>Paraburkholderia</taxon>
    </lineage>
</organism>
<proteinExistence type="predicted"/>
<accession>A0ABW8ZU73</accession>
<sequence length="236" mass="26272">MYGIAFLFAIGLALYRIDRQRQTPPSTALPRPVTRAELAGDAGEAAVDAELRRVLAWLCGENFYLHRGPVLLHHAPGARYPTAEIDHLAISPFGLFVFETKNWTGHIEPGPDETSLVRVGASGERELRKSPLKQNHSKVVFLRGVLPGMWPVHSFGVFASDDCTLSPALPPSLMRIADLPHQLRLCKTNYESRDQRGVNVKAAWQAVLAVAEVDRDSIERHRSRVRTDSLIHMINS</sequence>